<dbReference type="AlphaFoldDB" id="A0ABC8TLC8"/>
<accession>A0ABC8TLC8</accession>
<organism evidence="2 3">
    <name type="scientific">Ilex paraguariensis</name>
    <name type="common">yerba mate</name>
    <dbReference type="NCBI Taxonomy" id="185542"/>
    <lineage>
        <taxon>Eukaryota</taxon>
        <taxon>Viridiplantae</taxon>
        <taxon>Streptophyta</taxon>
        <taxon>Embryophyta</taxon>
        <taxon>Tracheophyta</taxon>
        <taxon>Spermatophyta</taxon>
        <taxon>Magnoliopsida</taxon>
        <taxon>eudicotyledons</taxon>
        <taxon>Gunneridae</taxon>
        <taxon>Pentapetalae</taxon>
        <taxon>asterids</taxon>
        <taxon>campanulids</taxon>
        <taxon>Aquifoliales</taxon>
        <taxon>Aquifoliaceae</taxon>
        <taxon>Ilex</taxon>
    </lineage>
</organism>
<name>A0ABC8TLC8_9AQUA</name>
<proteinExistence type="predicted"/>
<gene>
    <name evidence="2" type="ORF">ILEXP_LOCUS39773</name>
</gene>
<sequence length="248" mass="28542">MSNSTNPQNQTLDLQPSHSGYQTQQWESMARAWLSTLPEDKTVAPNEVETWLQSNQTSIPDEVRSMPRSQLYERLNSIQNSIAPSTEEKPANQVDPSQARFQRTDQWMPVYAWLESLDSDEVIKSKDILDWLSENPEVKESLYSKHSRYHLMHYIKKCHVKILKRKERKKGLQVTNKENSPKVNKSGGTKPPVPLPFDSLSNLPKDSDVYLAKRSEALQKFEILVELEKHLSAAFPKQHENALCLKDS</sequence>
<evidence type="ECO:0000313" key="3">
    <source>
        <dbReference type="Proteomes" id="UP001642360"/>
    </source>
</evidence>
<dbReference type="Proteomes" id="UP001642360">
    <property type="component" value="Unassembled WGS sequence"/>
</dbReference>
<protein>
    <submittedName>
        <fullName evidence="2">Uncharacterized protein</fullName>
    </submittedName>
</protein>
<comment type="caution">
    <text evidence="2">The sequence shown here is derived from an EMBL/GenBank/DDBJ whole genome shotgun (WGS) entry which is preliminary data.</text>
</comment>
<feature type="region of interest" description="Disordered" evidence="1">
    <location>
        <begin position="168"/>
        <end position="199"/>
    </location>
</feature>
<feature type="compositionally biased region" description="Polar residues" evidence="1">
    <location>
        <begin position="173"/>
        <end position="187"/>
    </location>
</feature>
<dbReference type="EMBL" id="CAUOFW020005469">
    <property type="protein sequence ID" value="CAK9170284.1"/>
    <property type="molecule type" value="Genomic_DNA"/>
</dbReference>
<evidence type="ECO:0000256" key="1">
    <source>
        <dbReference type="SAM" id="MobiDB-lite"/>
    </source>
</evidence>
<evidence type="ECO:0000313" key="2">
    <source>
        <dbReference type="EMBL" id="CAK9170284.1"/>
    </source>
</evidence>
<reference evidence="2 3" key="1">
    <citation type="submission" date="2024-02" db="EMBL/GenBank/DDBJ databases">
        <authorList>
            <person name="Vignale AGUSTIN F."/>
            <person name="Sosa J E."/>
            <person name="Modenutti C."/>
        </authorList>
    </citation>
    <scope>NUCLEOTIDE SEQUENCE [LARGE SCALE GENOMIC DNA]</scope>
</reference>
<keyword evidence="3" id="KW-1185">Reference proteome</keyword>
<feature type="region of interest" description="Disordered" evidence="1">
    <location>
        <begin position="1"/>
        <end position="23"/>
    </location>
</feature>